<gene>
    <name evidence="1" type="ORF">GCM10009768_17900</name>
</gene>
<name>A0ABN2LIM2_9MICO</name>
<proteinExistence type="predicted"/>
<organism evidence="1 2">
    <name type="scientific">Leucobacter iarius</name>
    <dbReference type="NCBI Taxonomy" id="333963"/>
    <lineage>
        <taxon>Bacteria</taxon>
        <taxon>Bacillati</taxon>
        <taxon>Actinomycetota</taxon>
        <taxon>Actinomycetes</taxon>
        <taxon>Micrococcales</taxon>
        <taxon>Microbacteriaceae</taxon>
        <taxon>Leucobacter</taxon>
    </lineage>
</organism>
<evidence type="ECO:0000313" key="2">
    <source>
        <dbReference type="Proteomes" id="UP001500851"/>
    </source>
</evidence>
<comment type="caution">
    <text evidence="1">The sequence shown here is derived from an EMBL/GenBank/DDBJ whole genome shotgun (WGS) entry which is preliminary data.</text>
</comment>
<sequence>MTRVAIWVPEAFNSLTVTFGIPASPASCTPFRLVSDQTKSPTETGQFFGAGTLMRVAVLSANDPHGKESGTNATSMSWPGHGLCQVPETDAVMRSKMPCGLLRPIR</sequence>
<protein>
    <submittedName>
        <fullName evidence="1">Uncharacterized protein</fullName>
    </submittedName>
</protein>
<keyword evidence="2" id="KW-1185">Reference proteome</keyword>
<dbReference type="EMBL" id="BAAAOB010000001">
    <property type="protein sequence ID" value="GAA1789278.1"/>
    <property type="molecule type" value="Genomic_DNA"/>
</dbReference>
<dbReference type="Proteomes" id="UP001500851">
    <property type="component" value="Unassembled WGS sequence"/>
</dbReference>
<reference evidence="1 2" key="1">
    <citation type="journal article" date="2019" name="Int. J. Syst. Evol. Microbiol.">
        <title>The Global Catalogue of Microorganisms (GCM) 10K type strain sequencing project: providing services to taxonomists for standard genome sequencing and annotation.</title>
        <authorList>
            <consortium name="The Broad Institute Genomics Platform"/>
            <consortium name="The Broad Institute Genome Sequencing Center for Infectious Disease"/>
            <person name="Wu L."/>
            <person name="Ma J."/>
        </authorList>
    </citation>
    <scope>NUCLEOTIDE SEQUENCE [LARGE SCALE GENOMIC DNA]</scope>
    <source>
        <strain evidence="1 2">JCM 14736</strain>
    </source>
</reference>
<evidence type="ECO:0000313" key="1">
    <source>
        <dbReference type="EMBL" id="GAA1789278.1"/>
    </source>
</evidence>
<accession>A0ABN2LIM2</accession>